<dbReference type="CDD" id="cd00130">
    <property type="entry name" value="PAS"/>
    <property type="match status" value="2"/>
</dbReference>
<dbReference type="InterPro" id="IPR035965">
    <property type="entry name" value="PAS-like_dom_sf"/>
</dbReference>
<proteinExistence type="predicted"/>
<dbReference type="SMART" id="SM00086">
    <property type="entry name" value="PAC"/>
    <property type="match status" value="1"/>
</dbReference>
<dbReference type="SUPFAM" id="SSF55073">
    <property type="entry name" value="Nucleotide cyclase"/>
    <property type="match status" value="1"/>
</dbReference>
<dbReference type="PANTHER" id="PTHR44757">
    <property type="entry name" value="DIGUANYLATE CYCLASE DGCP"/>
    <property type="match status" value="1"/>
</dbReference>
<dbReference type="InterPro" id="IPR013767">
    <property type="entry name" value="PAS_fold"/>
</dbReference>
<dbReference type="RefSeq" id="WP_135501358.1">
    <property type="nucleotide sequence ID" value="NZ_JACHHE010000001.1"/>
</dbReference>
<dbReference type="NCBIfam" id="TIGR00229">
    <property type="entry name" value="sensory_box"/>
    <property type="match status" value="2"/>
</dbReference>
<comment type="caution">
    <text evidence="4">The sequence shown here is derived from an EMBL/GenBank/DDBJ whole genome shotgun (WGS) entry which is preliminary data.</text>
</comment>
<feature type="domain" description="PAS" evidence="1">
    <location>
        <begin position="248"/>
        <end position="298"/>
    </location>
</feature>
<dbReference type="OrthoDB" id="2624050at2"/>
<evidence type="ECO:0000259" key="3">
    <source>
        <dbReference type="PROSITE" id="PS50887"/>
    </source>
</evidence>
<feature type="domain" description="GGDEF" evidence="3">
    <location>
        <begin position="411"/>
        <end position="547"/>
    </location>
</feature>
<dbReference type="Gene3D" id="3.30.70.270">
    <property type="match status" value="1"/>
</dbReference>
<evidence type="ECO:0000259" key="2">
    <source>
        <dbReference type="PROSITE" id="PS50113"/>
    </source>
</evidence>
<dbReference type="CDD" id="cd01949">
    <property type="entry name" value="GGDEF"/>
    <property type="match status" value="1"/>
</dbReference>
<dbReference type="Pfam" id="PF08448">
    <property type="entry name" value="PAS_4"/>
    <property type="match status" value="1"/>
</dbReference>
<dbReference type="Proteomes" id="UP000525923">
    <property type="component" value="Unassembled WGS sequence"/>
</dbReference>
<dbReference type="PROSITE" id="PS50112">
    <property type="entry name" value="PAS"/>
    <property type="match status" value="1"/>
</dbReference>
<dbReference type="GO" id="GO:0006355">
    <property type="term" value="P:regulation of DNA-templated transcription"/>
    <property type="evidence" value="ECO:0007669"/>
    <property type="project" value="InterPro"/>
</dbReference>
<dbReference type="PROSITE" id="PS50113">
    <property type="entry name" value="PAC"/>
    <property type="match status" value="1"/>
</dbReference>
<dbReference type="InterPro" id="IPR000160">
    <property type="entry name" value="GGDEF_dom"/>
</dbReference>
<evidence type="ECO:0000313" key="4">
    <source>
        <dbReference type="EMBL" id="MBB5178602.1"/>
    </source>
</evidence>
<evidence type="ECO:0000313" key="5">
    <source>
        <dbReference type="Proteomes" id="UP000525923"/>
    </source>
</evidence>
<feature type="domain" description="PAC" evidence="2">
    <location>
        <begin position="327"/>
        <end position="379"/>
    </location>
</feature>
<dbReference type="PROSITE" id="PS50887">
    <property type="entry name" value="GGDEF"/>
    <property type="match status" value="1"/>
</dbReference>
<dbReference type="PANTHER" id="PTHR44757:SF2">
    <property type="entry name" value="BIOFILM ARCHITECTURE MAINTENANCE PROTEIN MBAA"/>
    <property type="match status" value="1"/>
</dbReference>
<dbReference type="Pfam" id="PF13426">
    <property type="entry name" value="PAS_9"/>
    <property type="match status" value="1"/>
</dbReference>
<dbReference type="InterPro" id="IPR029787">
    <property type="entry name" value="Nucleotide_cyclase"/>
</dbReference>
<sequence length="557" mass="64001">MRGPFTKKQLELLYGKTDSLIYFMRQTGDTYEYEYVNAAVRKVFRKDLSGLSLDEVMPPHLAEDIKNQYRIAMQQDAVHTYRDYNLFSKENATNETTITPMEHEGDVFVLAVSKNVAKQKKVEEEYLFYQSLVRNSVDPMLMITSEFIIFDMNLAYSKTFGVENRDWVGKPYGELPFVDDDTYNYVLSELNSYKTHRDAKPLFIKRKKHDGEEVLYSANYSPIMEGGEIRAFHIVLRELTTEYQLKHELRKTEKILESYKNALNYAALVAIWESSGIIKFINDNFKGTTGYEREEMLGMHISKIGKAVISSDQYNDIRKVVLSGSIWRGELKSLKKTGESFWIDTTIIPLSGEKGNTGQMLAIMFDITDRKKLEEQLHFMAYHDSLTKLPNRLAIVRKFAEMKAEADLNNEQLAIIYMDGDDFKSVNDQNGHEVGDEFIYRFGQAIQSSIRKQDMAARIGGDEFLIALSGLDPLHAEKQTQHIIGQIKASLERGWKIGDVHFSPTATLGVSLYPSQGKTMDELVNKADHSLYIAKRQGKNSVLFYTEEHMRNPEPRT</sequence>
<dbReference type="InterPro" id="IPR001610">
    <property type="entry name" value="PAC"/>
</dbReference>
<dbReference type="Pfam" id="PF00990">
    <property type="entry name" value="GGDEF"/>
    <property type="match status" value="1"/>
</dbReference>
<dbReference type="InterPro" id="IPR052155">
    <property type="entry name" value="Biofilm_reg_signaling"/>
</dbReference>
<dbReference type="InterPro" id="IPR043128">
    <property type="entry name" value="Rev_trsase/Diguanyl_cyclase"/>
</dbReference>
<dbReference type="Gene3D" id="3.30.450.20">
    <property type="entry name" value="PAS domain"/>
    <property type="match status" value="3"/>
</dbReference>
<organism evidence="4 5">
    <name type="scientific">Planococcus koreensis</name>
    <dbReference type="NCBI Taxonomy" id="112331"/>
    <lineage>
        <taxon>Bacteria</taxon>
        <taxon>Bacillati</taxon>
        <taxon>Bacillota</taxon>
        <taxon>Bacilli</taxon>
        <taxon>Bacillales</taxon>
        <taxon>Caryophanaceae</taxon>
        <taxon>Planococcus</taxon>
    </lineage>
</organism>
<dbReference type="AlphaFoldDB" id="A0A7W8CNC0"/>
<accession>A0A7W8CNC0</accession>
<dbReference type="InterPro" id="IPR013656">
    <property type="entry name" value="PAS_4"/>
</dbReference>
<keyword evidence="5" id="KW-1185">Reference proteome</keyword>
<dbReference type="InterPro" id="IPR000700">
    <property type="entry name" value="PAS-assoc_C"/>
</dbReference>
<dbReference type="InterPro" id="IPR000014">
    <property type="entry name" value="PAS"/>
</dbReference>
<evidence type="ECO:0000259" key="1">
    <source>
        <dbReference type="PROSITE" id="PS50112"/>
    </source>
</evidence>
<protein>
    <submittedName>
        <fullName evidence="4">Diguanylate cyclase (GGDEF)-like protein/PAS domain S-box-containing protein</fullName>
    </submittedName>
</protein>
<dbReference type="SMART" id="SM00091">
    <property type="entry name" value="PAS"/>
    <property type="match status" value="3"/>
</dbReference>
<dbReference type="NCBIfam" id="TIGR00254">
    <property type="entry name" value="GGDEF"/>
    <property type="match status" value="1"/>
</dbReference>
<reference evidence="4 5" key="1">
    <citation type="submission" date="2020-08" db="EMBL/GenBank/DDBJ databases">
        <title>Genomic Encyclopedia of Type Strains, Phase IV (KMG-IV): sequencing the most valuable type-strain genomes for metagenomic binning, comparative biology and taxonomic classification.</title>
        <authorList>
            <person name="Goeker M."/>
        </authorList>
    </citation>
    <scope>NUCLEOTIDE SEQUENCE [LARGE SCALE GENOMIC DNA]</scope>
    <source>
        <strain evidence="4 5">DSM 15895</strain>
    </source>
</reference>
<name>A0A7W8CNC0_9BACL</name>
<dbReference type="Pfam" id="PF00989">
    <property type="entry name" value="PAS"/>
    <property type="match status" value="1"/>
</dbReference>
<gene>
    <name evidence="4" type="ORF">HNQ44_000024</name>
</gene>
<dbReference type="SUPFAM" id="SSF55785">
    <property type="entry name" value="PYP-like sensor domain (PAS domain)"/>
    <property type="match status" value="2"/>
</dbReference>
<dbReference type="EMBL" id="JACHHE010000001">
    <property type="protein sequence ID" value="MBB5178602.1"/>
    <property type="molecule type" value="Genomic_DNA"/>
</dbReference>
<dbReference type="SMART" id="SM00267">
    <property type="entry name" value="GGDEF"/>
    <property type="match status" value="1"/>
</dbReference>